<dbReference type="PROSITE" id="PS50035">
    <property type="entry name" value="PLD"/>
    <property type="match status" value="1"/>
</dbReference>
<evidence type="ECO:0000256" key="1">
    <source>
        <dbReference type="SAM" id="MobiDB-lite"/>
    </source>
</evidence>
<feature type="transmembrane region" description="Helical" evidence="2">
    <location>
        <begin position="462"/>
        <end position="480"/>
    </location>
</feature>
<protein>
    <recommendedName>
        <fullName evidence="3">PLD phosphodiesterase domain-containing protein</fullName>
    </recommendedName>
</protein>
<reference evidence="4" key="1">
    <citation type="submission" date="2018-05" db="EMBL/GenBank/DDBJ databases">
        <authorList>
            <person name="Lanie J.A."/>
            <person name="Ng W.-L."/>
            <person name="Kazmierczak K.M."/>
            <person name="Andrzejewski T.M."/>
            <person name="Davidsen T.M."/>
            <person name="Wayne K.J."/>
            <person name="Tettelin H."/>
            <person name="Glass J.I."/>
            <person name="Rusch D."/>
            <person name="Podicherti R."/>
            <person name="Tsui H.-C.T."/>
            <person name="Winkler M.E."/>
        </authorList>
    </citation>
    <scope>NUCLEOTIDE SEQUENCE</scope>
</reference>
<name>A0A381QZ82_9ZZZZ</name>
<keyword evidence="2" id="KW-0812">Transmembrane</keyword>
<feature type="region of interest" description="Disordered" evidence="1">
    <location>
        <begin position="1"/>
        <end position="21"/>
    </location>
</feature>
<evidence type="ECO:0000313" key="4">
    <source>
        <dbReference type="EMBL" id="SUZ84756.1"/>
    </source>
</evidence>
<dbReference type="PANTHER" id="PTHR21248">
    <property type="entry name" value="CARDIOLIPIN SYNTHASE"/>
    <property type="match status" value="1"/>
</dbReference>
<keyword evidence="2" id="KW-0472">Membrane</keyword>
<dbReference type="Gene3D" id="3.30.870.10">
    <property type="entry name" value="Endonuclease Chain A"/>
    <property type="match status" value="2"/>
</dbReference>
<organism evidence="4">
    <name type="scientific">marine metagenome</name>
    <dbReference type="NCBI Taxonomy" id="408172"/>
    <lineage>
        <taxon>unclassified sequences</taxon>
        <taxon>metagenomes</taxon>
        <taxon>ecological metagenomes</taxon>
    </lineage>
</organism>
<dbReference type="CDD" id="cd09110">
    <property type="entry name" value="PLDc_CLS_1"/>
    <property type="match status" value="1"/>
</dbReference>
<dbReference type="InterPro" id="IPR001736">
    <property type="entry name" value="PLipase_D/transphosphatidylase"/>
</dbReference>
<evidence type="ECO:0000259" key="3">
    <source>
        <dbReference type="PROSITE" id="PS50035"/>
    </source>
</evidence>
<dbReference type="PANTHER" id="PTHR21248:SF22">
    <property type="entry name" value="PHOSPHOLIPASE D"/>
    <property type="match status" value="1"/>
</dbReference>
<dbReference type="GO" id="GO:0032049">
    <property type="term" value="P:cardiolipin biosynthetic process"/>
    <property type="evidence" value="ECO:0007669"/>
    <property type="project" value="UniProtKB-ARBA"/>
</dbReference>
<dbReference type="InterPro" id="IPR025202">
    <property type="entry name" value="PLD-like_dom"/>
</dbReference>
<dbReference type="GO" id="GO:0016020">
    <property type="term" value="C:membrane"/>
    <property type="evidence" value="ECO:0007669"/>
    <property type="project" value="TreeGrafter"/>
</dbReference>
<feature type="transmembrane region" description="Helical" evidence="2">
    <location>
        <begin position="486"/>
        <end position="505"/>
    </location>
</feature>
<dbReference type="AlphaFoldDB" id="A0A381QZ82"/>
<gene>
    <name evidence="4" type="ORF">METZ01_LOCUS37610</name>
</gene>
<dbReference type="GO" id="GO:0008808">
    <property type="term" value="F:cardiolipin synthase activity"/>
    <property type="evidence" value="ECO:0007669"/>
    <property type="project" value="TreeGrafter"/>
</dbReference>
<feature type="compositionally biased region" description="Polar residues" evidence="1">
    <location>
        <begin position="1"/>
        <end position="11"/>
    </location>
</feature>
<dbReference type="SUPFAM" id="SSF56024">
    <property type="entry name" value="Phospholipase D/nuclease"/>
    <property type="match status" value="2"/>
</dbReference>
<evidence type="ECO:0000256" key="2">
    <source>
        <dbReference type="SAM" id="Phobius"/>
    </source>
</evidence>
<dbReference type="Pfam" id="PF13091">
    <property type="entry name" value="PLDc_2"/>
    <property type="match status" value="2"/>
</dbReference>
<dbReference type="EMBL" id="UINC01001605">
    <property type="protein sequence ID" value="SUZ84756.1"/>
    <property type="molecule type" value="Genomic_DNA"/>
</dbReference>
<sequence length="523" mass="57239">MSSAEKQSVSSGRGGLRAESSGDVLRSASGALGGLTKEALERATGSPEIKGNSIRLQFDGPVTFDAWMEAIAGAKRYVHFENYILRNDPVGRAFREVLLEKARQGVEVRVLYDWVGCWATPRRYWRPFRRAGVEVRAFNRPSIRDPYGVFQRDHRKLVVVDGEVAFAGGFCIGQEWAGTSDTPPWRDTGIEIRGPAVSAASRAFGRIWDVMGEPLPGSFSEEQAGPVGDTSVWLIEGEPRRSRVLRTLALVAAMAQERLWITDPYFVAPGAVAEAIAEAAQSGVDVRVLVPANNNWPLVGTLSRAGYRYLLEQGVRLFEWQGKMIHAKSSVADGLWCRVGSSNLNAWSLLGNWEIDVGVLDASLAGQLEGIFLADLASSSEIVLPGRHPPHRVVELEPLPTLQGLPATPLEPEGKLAERLEAMMDRETVLRPWRLAQLVRAGVSFSDALAGHRTLGPEDRTILGVVAIIAISSAVLVGFFPYVFGWALALVLAWLGSVMGFRAVWHRYRAQDPNPPASEDQKD</sequence>
<keyword evidence="2" id="KW-1133">Transmembrane helix</keyword>
<feature type="domain" description="PLD phosphodiesterase" evidence="3">
    <location>
        <begin position="149"/>
        <end position="176"/>
    </location>
</feature>
<proteinExistence type="predicted"/>
<accession>A0A381QZ82</accession>